<evidence type="ECO:0000313" key="1">
    <source>
        <dbReference type="EMBL" id="CAH1708302.1"/>
    </source>
</evidence>
<name>A0A9P0ND28_APHGO</name>
<dbReference type="AlphaFoldDB" id="A0A9P0ND28"/>
<keyword evidence="2" id="KW-1185">Reference proteome</keyword>
<proteinExistence type="predicted"/>
<accession>A0A9P0ND28</accession>
<reference evidence="1" key="1">
    <citation type="submission" date="2022-02" db="EMBL/GenBank/DDBJ databases">
        <authorList>
            <person name="King R."/>
        </authorList>
    </citation>
    <scope>NUCLEOTIDE SEQUENCE</scope>
</reference>
<gene>
    <name evidence="1" type="ORF">APHIGO_LOCUS360</name>
</gene>
<protein>
    <submittedName>
        <fullName evidence="1">Uncharacterized protein</fullName>
    </submittedName>
</protein>
<dbReference type="EMBL" id="OU899034">
    <property type="protein sequence ID" value="CAH1708302.1"/>
    <property type="molecule type" value="Genomic_DNA"/>
</dbReference>
<organism evidence="1 2">
    <name type="scientific">Aphis gossypii</name>
    <name type="common">Cotton aphid</name>
    <dbReference type="NCBI Taxonomy" id="80765"/>
    <lineage>
        <taxon>Eukaryota</taxon>
        <taxon>Metazoa</taxon>
        <taxon>Ecdysozoa</taxon>
        <taxon>Arthropoda</taxon>
        <taxon>Hexapoda</taxon>
        <taxon>Insecta</taxon>
        <taxon>Pterygota</taxon>
        <taxon>Neoptera</taxon>
        <taxon>Paraneoptera</taxon>
        <taxon>Hemiptera</taxon>
        <taxon>Sternorrhyncha</taxon>
        <taxon>Aphidomorpha</taxon>
        <taxon>Aphidoidea</taxon>
        <taxon>Aphididae</taxon>
        <taxon>Aphidini</taxon>
        <taxon>Aphis</taxon>
        <taxon>Aphis</taxon>
    </lineage>
</organism>
<dbReference type="Proteomes" id="UP001154329">
    <property type="component" value="Chromosome 1"/>
</dbReference>
<sequence>MTYTPVFNTIFVVDIKWRVLRSLSSRRRRRYTISSALYKHRRRRNYKLSPTNRSSPVVRARLLTTLLARAAATVIIAIRDCRAAGSIPSNSVACVCVVCRSDLFVCRSRRHAQNNFFVVKYNIIYIVYI</sequence>
<reference evidence="1" key="2">
    <citation type="submission" date="2022-10" db="EMBL/GenBank/DDBJ databases">
        <authorList>
            <consortium name="ENA_rothamsted_submissions"/>
            <consortium name="culmorum"/>
            <person name="King R."/>
        </authorList>
    </citation>
    <scope>NUCLEOTIDE SEQUENCE</scope>
</reference>
<evidence type="ECO:0000313" key="2">
    <source>
        <dbReference type="Proteomes" id="UP001154329"/>
    </source>
</evidence>